<sequence>MNRAIALAVGISSLNVVAGDTITKSTYSGSNGLQDMAKAAGKYMGTAVDQDMKDSAALKVLKNSHDFGMLTPGNSMKWDFTEKMQNSFTFDSGDALVSLANEMGAQVRCHTLIWHSQTPQWVQTLSKQEMLSALENHITKVMTHYGDSCYAWDVANEVMGDNAQMRESFWYTTTGMDFLTTAFKTANEVKKSLGLKTKLYYNDYNTNTINAKSTAVLNMVKKLLDDGITVDGVGFQSHFTYSDTSTAADQATNLERFTALGLDVALTEVDVTASSSSPSAQEQTQQANVYKNTVAACKQVDKCVGVTIWGYDDNYSWLSTKAPLPWYQPNGANTPLVCKSLYDGIVAGWGGSSSSSQKSSSSTSQTNSSGPGVTNTTQTSAPSSGTNTHSWGFGAAGANTPGKVVPSNGGMYQQN</sequence>
<evidence type="ECO:0000313" key="16">
    <source>
        <dbReference type="EMBL" id="KAE9082871.1"/>
    </source>
</evidence>
<feature type="region of interest" description="Disordered" evidence="10">
    <location>
        <begin position="352"/>
        <end position="415"/>
    </location>
</feature>
<dbReference type="PRINTS" id="PR00134">
    <property type="entry name" value="GLHYDRLASE10"/>
</dbReference>
<evidence type="ECO:0000313" key="26">
    <source>
        <dbReference type="Proteomes" id="UP000488956"/>
    </source>
</evidence>
<evidence type="ECO:0000256" key="8">
    <source>
        <dbReference type="ARBA" id="ARBA00023295"/>
    </source>
</evidence>
<dbReference type="Proteomes" id="UP000440367">
    <property type="component" value="Unassembled WGS sequence"/>
</dbReference>
<evidence type="ECO:0000259" key="12">
    <source>
        <dbReference type="PROSITE" id="PS51760"/>
    </source>
</evidence>
<dbReference type="InterPro" id="IPR017853">
    <property type="entry name" value="GH"/>
</dbReference>
<keyword evidence="7" id="KW-0119">Carbohydrate metabolism</keyword>
<evidence type="ECO:0000313" key="17">
    <source>
        <dbReference type="EMBL" id="KAE9170321.1"/>
    </source>
</evidence>
<dbReference type="SMART" id="SM00633">
    <property type="entry name" value="Glyco_10"/>
    <property type="match status" value="1"/>
</dbReference>
<feature type="domain" description="GH10" evidence="12">
    <location>
        <begin position="30"/>
        <end position="348"/>
    </location>
</feature>
<evidence type="ECO:0000313" key="19">
    <source>
        <dbReference type="EMBL" id="KAE9274377.1"/>
    </source>
</evidence>
<evidence type="ECO:0000313" key="13">
    <source>
        <dbReference type="EMBL" id="KAE8921503.1"/>
    </source>
</evidence>
<keyword evidence="5 11" id="KW-0732">Signal</keyword>
<keyword evidence="4" id="KW-0858">Xylan degradation</keyword>
<dbReference type="Proteomes" id="UP000440732">
    <property type="component" value="Unassembled WGS sequence"/>
</dbReference>
<reference evidence="25 26" key="1">
    <citation type="submission" date="2018-09" db="EMBL/GenBank/DDBJ databases">
        <title>Genomic investigation of the strawberry pathogen Phytophthora fragariae indicates pathogenicity is determined by transcriptional variation in three key races.</title>
        <authorList>
            <person name="Adams T.M."/>
            <person name="Armitage A.D."/>
            <person name="Sobczyk M.K."/>
            <person name="Bates H.J."/>
            <person name="Dunwell J.M."/>
            <person name="Nellist C.F."/>
            <person name="Harrison R.J."/>
        </authorList>
    </citation>
    <scope>NUCLEOTIDE SEQUENCE [LARGE SCALE GENOMIC DNA]</scope>
    <source>
        <strain evidence="19 22">A4</strain>
        <strain evidence="18 23">BC-1</strain>
        <strain evidence="17 21">NOV-27</strain>
        <strain evidence="16 24">NOV-5</strain>
        <strain evidence="13 20">NOV-9</strain>
        <strain evidence="15 26">ONT-3</strain>
        <strain evidence="14 25">SCRP245</strain>
    </source>
</reference>
<keyword evidence="9" id="KW-0624">Polysaccharide degradation</keyword>
<evidence type="ECO:0000256" key="6">
    <source>
        <dbReference type="ARBA" id="ARBA00022801"/>
    </source>
</evidence>
<evidence type="ECO:0000313" key="20">
    <source>
        <dbReference type="Proteomes" id="UP000429523"/>
    </source>
</evidence>
<evidence type="ECO:0000313" key="22">
    <source>
        <dbReference type="Proteomes" id="UP000437068"/>
    </source>
</evidence>
<feature type="compositionally biased region" description="Polar residues" evidence="10">
    <location>
        <begin position="370"/>
        <end position="390"/>
    </location>
</feature>
<keyword evidence="8" id="KW-0326">Glycosidase</keyword>
<evidence type="ECO:0000313" key="23">
    <source>
        <dbReference type="Proteomes" id="UP000440367"/>
    </source>
</evidence>
<dbReference type="PROSITE" id="PS51760">
    <property type="entry name" value="GH10_2"/>
    <property type="match status" value="1"/>
</dbReference>
<comment type="similarity">
    <text evidence="2">Belongs to the glycosyl hydrolase 10 (cellulase F) family.</text>
</comment>
<dbReference type="EC" id="3.2.1.8" evidence="3"/>
<dbReference type="InterPro" id="IPR044846">
    <property type="entry name" value="GH10"/>
</dbReference>
<evidence type="ECO:0000313" key="15">
    <source>
        <dbReference type="EMBL" id="KAE9068463.1"/>
    </source>
</evidence>
<evidence type="ECO:0000256" key="11">
    <source>
        <dbReference type="SAM" id="SignalP"/>
    </source>
</evidence>
<dbReference type="GO" id="GO:0045493">
    <property type="term" value="P:xylan catabolic process"/>
    <property type="evidence" value="ECO:0007669"/>
    <property type="project" value="UniProtKB-KW"/>
</dbReference>
<dbReference type="PANTHER" id="PTHR31490">
    <property type="entry name" value="GLYCOSYL HYDROLASE"/>
    <property type="match status" value="1"/>
</dbReference>
<dbReference type="Pfam" id="PF00331">
    <property type="entry name" value="Glyco_hydro_10"/>
    <property type="match status" value="1"/>
</dbReference>
<dbReference type="SUPFAM" id="SSF51445">
    <property type="entry name" value="(Trans)glycosidases"/>
    <property type="match status" value="1"/>
</dbReference>
<evidence type="ECO:0000313" key="25">
    <source>
        <dbReference type="Proteomes" id="UP000460718"/>
    </source>
</evidence>
<dbReference type="PANTHER" id="PTHR31490:SF88">
    <property type="entry name" value="BETA-XYLANASE"/>
    <property type="match status" value="1"/>
</dbReference>
<evidence type="ECO:0000256" key="2">
    <source>
        <dbReference type="ARBA" id="ARBA00007495"/>
    </source>
</evidence>
<evidence type="ECO:0000313" key="18">
    <source>
        <dbReference type="EMBL" id="KAE9177748.1"/>
    </source>
</evidence>
<dbReference type="EMBL" id="QXFW01003537">
    <property type="protein sequence ID" value="KAE8970200.1"/>
    <property type="molecule type" value="Genomic_DNA"/>
</dbReference>
<dbReference type="EMBL" id="QXFX01003529">
    <property type="protein sequence ID" value="KAE9068463.1"/>
    <property type="molecule type" value="Genomic_DNA"/>
</dbReference>
<keyword evidence="21" id="KW-1185">Reference proteome</keyword>
<dbReference type="Proteomes" id="UP000460718">
    <property type="component" value="Unassembled WGS sequence"/>
</dbReference>
<feature type="chain" id="PRO_5033521069" description="endo-1,4-beta-xylanase" evidence="11">
    <location>
        <begin position="20"/>
        <end position="415"/>
    </location>
</feature>
<dbReference type="EMBL" id="QXGB01003521">
    <property type="protein sequence ID" value="KAE9170321.1"/>
    <property type="molecule type" value="Genomic_DNA"/>
</dbReference>
<dbReference type="Proteomes" id="UP000433483">
    <property type="component" value="Unassembled WGS sequence"/>
</dbReference>
<evidence type="ECO:0000313" key="24">
    <source>
        <dbReference type="Proteomes" id="UP000440732"/>
    </source>
</evidence>
<protein>
    <recommendedName>
        <fullName evidence="3">endo-1,4-beta-xylanase</fullName>
        <ecNumber evidence="3">3.2.1.8</ecNumber>
    </recommendedName>
</protein>
<evidence type="ECO:0000256" key="5">
    <source>
        <dbReference type="ARBA" id="ARBA00022729"/>
    </source>
</evidence>
<comment type="caution">
    <text evidence="14">The sequence shown here is derived from an EMBL/GenBank/DDBJ whole genome shotgun (WGS) entry which is preliminary data.</text>
</comment>
<evidence type="ECO:0000256" key="10">
    <source>
        <dbReference type="SAM" id="MobiDB-lite"/>
    </source>
</evidence>
<feature type="signal peptide" evidence="11">
    <location>
        <begin position="1"/>
        <end position="19"/>
    </location>
</feature>
<dbReference type="Proteomes" id="UP000488956">
    <property type="component" value="Unassembled WGS sequence"/>
</dbReference>
<dbReference type="EMBL" id="QXGF01003466">
    <property type="protein sequence ID" value="KAE8921503.1"/>
    <property type="molecule type" value="Genomic_DNA"/>
</dbReference>
<evidence type="ECO:0000256" key="9">
    <source>
        <dbReference type="ARBA" id="ARBA00023326"/>
    </source>
</evidence>
<accession>A0A6A3HKD4</accession>
<keyword evidence="6" id="KW-0378">Hydrolase</keyword>
<dbReference type="Proteomes" id="UP000437068">
    <property type="component" value="Unassembled WGS sequence"/>
</dbReference>
<organism evidence="14 25">
    <name type="scientific">Phytophthora fragariae</name>
    <dbReference type="NCBI Taxonomy" id="53985"/>
    <lineage>
        <taxon>Eukaryota</taxon>
        <taxon>Sar</taxon>
        <taxon>Stramenopiles</taxon>
        <taxon>Oomycota</taxon>
        <taxon>Peronosporomycetes</taxon>
        <taxon>Peronosporales</taxon>
        <taxon>Peronosporaceae</taxon>
        <taxon>Phytophthora</taxon>
    </lineage>
</organism>
<dbReference type="InterPro" id="IPR001000">
    <property type="entry name" value="GH10_dom"/>
</dbReference>
<gene>
    <name evidence="19" type="ORF">PF001_g27087</name>
    <name evidence="18" type="ORF">PF002_g28257</name>
    <name evidence="17" type="ORF">PF005_g27601</name>
    <name evidence="16" type="ORF">PF006_g26803</name>
    <name evidence="13" type="ORF">PF009_g28221</name>
    <name evidence="15" type="ORF">PF010_g27056</name>
    <name evidence="14" type="ORF">PF011_g26512</name>
</gene>
<feature type="compositionally biased region" description="Low complexity" evidence="10">
    <location>
        <begin position="352"/>
        <end position="369"/>
    </location>
</feature>
<dbReference type="EMBL" id="QXGD01003421">
    <property type="protein sequence ID" value="KAE9177748.1"/>
    <property type="molecule type" value="Genomic_DNA"/>
</dbReference>
<comment type="catalytic activity">
    <reaction evidence="1">
        <text>Endohydrolysis of (1-&gt;4)-beta-D-xylosidic linkages in xylans.</text>
        <dbReference type="EC" id="3.2.1.8"/>
    </reaction>
</comment>
<dbReference type="EMBL" id="QXGA01003472">
    <property type="protein sequence ID" value="KAE9082871.1"/>
    <property type="molecule type" value="Genomic_DNA"/>
</dbReference>
<evidence type="ECO:0000313" key="21">
    <source>
        <dbReference type="Proteomes" id="UP000433483"/>
    </source>
</evidence>
<evidence type="ECO:0000256" key="3">
    <source>
        <dbReference type="ARBA" id="ARBA00012590"/>
    </source>
</evidence>
<proteinExistence type="inferred from homology"/>
<dbReference type="AlphaFoldDB" id="A0A6A3HKD4"/>
<evidence type="ECO:0000313" key="14">
    <source>
        <dbReference type="EMBL" id="KAE8970200.1"/>
    </source>
</evidence>
<dbReference type="Gene3D" id="3.20.20.80">
    <property type="entry name" value="Glycosidases"/>
    <property type="match status" value="1"/>
</dbReference>
<evidence type="ECO:0000256" key="4">
    <source>
        <dbReference type="ARBA" id="ARBA00022651"/>
    </source>
</evidence>
<evidence type="ECO:0000256" key="1">
    <source>
        <dbReference type="ARBA" id="ARBA00000681"/>
    </source>
</evidence>
<dbReference type="Proteomes" id="UP000429523">
    <property type="component" value="Unassembled WGS sequence"/>
</dbReference>
<dbReference type="EMBL" id="QXGE01003576">
    <property type="protein sequence ID" value="KAE9274377.1"/>
    <property type="molecule type" value="Genomic_DNA"/>
</dbReference>
<dbReference type="GO" id="GO:0031176">
    <property type="term" value="F:endo-1,4-beta-xylanase activity"/>
    <property type="evidence" value="ECO:0007669"/>
    <property type="project" value="UniProtKB-EC"/>
</dbReference>
<dbReference type="OrthoDB" id="3055998at2759"/>
<evidence type="ECO:0000256" key="7">
    <source>
        <dbReference type="ARBA" id="ARBA00023277"/>
    </source>
</evidence>
<name>A0A6A3HKD4_9STRA</name>